<evidence type="ECO:0000256" key="8">
    <source>
        <dbReference type="ARBA" id="ARBA00023136"/>
    </source>
</evidence>
<evidence type="ECO:0000256" key="2">
    <source>
        <dbReference type="ARBA" id="ARBA00022676"/>
    </source>
</evidence>
<dbReference type="Pfam" id="PF01098">
    <property type="entry name" value="FTSW_RODA_SPOVE"/>
    <property type="match status" value="1"/>
</dbReference>
<proteinExistence type="inferred from homology"/>
<feature type="transmembrane region" description="Helical" evidence="18">
    <location>
        <begin position="167"/>
        <end position="183"/>
    </location>
</feature>
<evidence type="ECO:0000256" key="17">
    <source>
        <dbReference type="SAM" id="MobiDB-lite"/>
    </source>
</evidence>
<dbReference type="eggNOG" id="COG0772">
    <property type="taxonomic scope" value="Bacteria"/>
</dbReference>
<feature type="region of interest" description="Disordered" evidence="17">
    <location>
        <begin position="425"/>
        <end position="490"/>
    </location>
</feature>
<keyword evidence="7 18" id="KW-1133">Transmembrane helix</keyword>
<feature type="transmembrane region" description="Helical" evidence="18">
    <location>
        <begin position="30"/>
        <end position="53"/>
    </location>
</feature>
<keyword evidence="19" id="KW-0131">Cell cycle</keyword>
<evidence type="ECO:0000256" key="7">
    <source>
        <dbReference type="ARBA" id="ARBA00022989"/>
    </source>
</evidence>
<evidence type="ECO:0000256" key="3">
    <source>
        <dbReference type="ARBA" id="ARBA00022679"/>
    </source>
</evidence>
<protein>
    <recommendedName>
        <fullName evidence="12">Probable peptidoglycan glycosyltransferase FtsW</fullName>
        <ecNumber evidence="14">2.4.99.28</ecNumber>
    </recommendedName>
    <alternativeName>
        <fullName evidence="13">Cell division protein FtsW</fullName>
    </alternativeName>
    <alternativeName>
        <fullName evidence="10">Cell wall polymerase</fullName>
    </alternativeName>
    <alternativeName>
        <fullName evidence="9">Peptidoglycan polymerase</fullName>
    </alternativeName>
</protein>
<evidence type="ECO:0000256" key="13">
    <source>
        <dbReference type="ARBA" id="ARBA00041418"/>
    </source>
</evidence>
<feature type="transmembrane region" description="Helical" evidence="18">
    <location>
        <begin position="73"/>
        <end position="91"/>
    </location>
</feature>
<name>B9CKU9_LANR4</name>
<comment type="catalytic activity">
    <reaction evidence="15">
        <text>[GlcNAc-(1-&gt;4)-Mur2Ac(oyl-L-Ala-gamma-D-Glu-L-Lys-D-Ala-D-Ala)](n)-di-trans,octa-cis-undecaprenyl diphosphate + beta-D-GlcNAc-(1-&gt;4)-Mur2Ac(oyl-L-Ala-gamma-D-Glu-L-Lys-D-Ala-D-Ala)-di-trans,octa-cis-undecaprenyl diphosphate = [GlcNAc-(1-&gt;4)-Mur2Ac(oyl-L-Ala-gamma-D-Glu-L-Lys-D-Ala-D-Ala)](n+1)-di-trans,octa-cis-undecaprenyl diphosphate + di-trans,octa-cis-undecaprenyl diphosphate + H(+)</text>
        <dbReference type="Rhea" id="RHEA:23708"/>
        <dbReference type="Rhea" id="RHEA-COMP:9602"/>
        <dbReference type="Rhea" id="RHEA-COMP:9603"/>
        <dbReference type="ChEBI" id="CHEBI:15378"/>
        <dbReference type="ChEBI" id="CHEBI:58405"/>
        <dbReference type="ChEBI" id="CHEBI:60033"/>
        <dbReference type="ChEBI" id="CHEBI:78435"/>
        <dbReference type="EC" id="2.4.99.28"/>
    </reaction>
</comment>
<evidence type="ECO:0000256" key="1">
    <source>
        <dbReference type="ARBA" id="ARBA00004141"/>
    </source>
</evidence>
<comment type="function">
    <text evidence="16">Peptidoglycan polymerase that is essential for cell division.</text>
</comment>
<feature type="compositionally biased region" description="Basic and acidic residues" evidence="17">
    <location>
        <begin position="470"/>
        <end position="490"/>
    </location>
</feature>
<dbReference type="InterPro" id="IPR001182">
    <property type="entry name" value="FtsW/RodA"/>
</dbReference>
<reference evidence="19 20" key="1">
    <citation type="submission" date="2009-01" db="EMBL/GenBank/DDBJ databases">
        <authorList>
            <person name="Madupu R."/>
            <person name="Sebastian Y."/>
            <person name="Durkin A.S."/>
            <person name="Torralba M."/>
            <person name="Methe B."/>
            <person name="Sutton G.G."/>
            <person name="Strausberg R.L."/>
            <person name="Nelson K.E."/>
        </authorList>
    </citation>
    <scope>NUCLEOTIDE SEQUENCE [LARGE SCALE GENOMIC DNA]</scope>
    <source>
        <strain evidence="19 20">ATCC 49626</strain>
    </source>
</reference>
<evidence type="ECO:0000256" key="11">
    <source>
        <dbReference type="ARBA" id="ARBA00038053"/>
    </source>
</evidence>
<evidence type="ECO:0000256" key="12">
    <source>
        <dbReference type="ARBA" id="ARBA00041185"/>
    </source>
</evidence>
<dbReference type="STRING" id="1383.IV60_GL000184"/>
<dbReference type="PANTHER" id="PTHR30474">
    <property type="entry name" value="CELL CYCLE PROTEIN"/>
    <property type="match status" value="1"/>
</dbReference>
<dbReference type="AlphaFoldDB" id="B9CKU9"/>
<evidence type="ECO:0000256" key="14">
    <source>
        <dbReference type="ARBA" id="ARBA00044770"/>
    </source>
</evidence>
<evidence type="ECO:0000256" key="16">
    <source>
        <dbReference type="ARBA" id="ARBA00049966"/>
    </source>
</evidence>
<dbReference type="GO" id="GO:0009252">
    <property type="term" value="P:peptidoglycan biosynthetic process"/>
    <property type="evidence" value="ECO:0007669"/>
    <property type="project" value="UniProtKB-KW"/>
</dbReference>
<gene>
    <name evidence="19" type="ORF">ATORI0001_0661</name>
</gene>
<dbReference type="GO" id="GO:0005886">
    <property type="term" value="C:plasma membrane"/>
    <property type="evidence" value="ECO:0007669"/>
    <property type="project" value="TreeGrafter"/>
</dbReference>
<evidence type="ECO:0000313" key="19">
    <source>
        <dbReference type="EMBL" id="EEE17909.1"/>
    </source>
</evidence>
<evidence type="ECO:0000256" key="6">
    <source>
        <dbReference type="ARBA" id="ARBA00022984"/>
    </source>
</evidence>
<evidence type="ECO:0000256" key="10">
    <source>
        <dbReference type="ARBA" id="ARBA00033270"/>
    </source>
</evidence>
<keyword evidence="4 18" id="KW-0812">Transmembrane</keyword>
<keyword evidence="6" id="KW-0573">Peptidoglycan synthesis</keyword>
<dbReference type="GO" id="GO:0015648">
    <property type="term" value="F:lipid-linked peptidoglycan transporter activity"/>
    <property type="evidence" value="ECO:0007669"/>
    <property type="project" value="TreeGrafter"/>
</dbReference>
<keyword evidence="2" id="KW-0328">Glycosyltransferase</keyword>
<keyword evidence="3" id="KW-0808">Transferase</keyword>
<dbReference type="RefSeq" id="WP_003148436.1">
    <property type="nucleotide sequence ID" value="NZ_ACFE01000001.1"/>
</dbReference>
<feature type="transmembrane region" description="Helical" evidence="18">
    <location>
        <begin position="189"/>
        <end position="206"/>
    </location>
</feature>
<dbReference type="Proteomes" id="UP000004070">
    <property type="component" value="Unassembled WGS sequence"/>
</dbReference>
<feature type="transmembrane region" description="Helical" evidence="18">
    <location>
        <begin position="98"/>
        <end position="117"/>
    </location>
</feature>
<keyword evidence="5" id="KW-0133">Cell shape</keyword>
<dbReference type="GO" id="GO:0032153">
    <property type="term" value="C:cell division site"/>
    <property type="evidence" value="ECO:0007669"/>
    <property type="project" value="TreeGrafter"/>
</dbReference>
<dbReference type="PANTHER" id="PTHR30474:SF2">
    <property type="entry name" value="PEPTIDOGLYCAN GLYCOSYLTRANSFERASE FTSW-RELATED"/>
    <property type="match status" value="1"/>
</dbReference>
<keyword evidence="8 18" id="KW-0472">Membrane</keyword>
<feature type="transmembrane region" description="Helical" evidence="18">
    <location>
        <begin position="363"/>
        <end position="384"/>
    </location>
</feature>
<dbReference type="GO" id="GO:0008955">
    <property type="term" value="F:peptidoglycan glycosyltransferase activity"/>
    <property type="evidence" value="ECO:0007669"/>
    <property type="project" value="UniProtKB-EC"/>
</dbReference>
<comment type="subcellular location">
    <subcellularLocation>
        <location evidence="1">Membrane</location>
        <topology evidence="1">Multi-pass membrane protein</topology>
    </subcellularLocation>
</comment>
<feature type="transmembrane region" description="Helical" evidence="18">
    <location>
        <begin position="211"/>
        <end position="228"/>
    </location>
</feature>
<dbReference type="GO" id="GO:0051301">
    <property type="term" value="P:cell division"/>
    <property type="evidence" value="ECO:0007669"/>
    <property type="project" value="UniProtKB-KW"/>
</dbReference>
<evidence type="ECO:0000313" key="20">
    <source>
        <dbReference type="Proteomes" id="UP000004070"/>
    </source>
</evidence>
<evidence type="ECO:0000256" key="5">
    <source>
        <dbReference type="ARBA" id="ARBA00022960"/>
    </source>
</evidence>
<organism evidence="19 20">
    <name type="scientific">Lancefieldella rimae (strain ATCC 49626 / DSM 7090 / CCUG 31168 / NBRC 15546 / VPI D140H-11A)</name>
    <name type="common">Atopobium rimae</name>
    <dbReference type="NCBI Taxonomy" id="553184"/>
    <lineage>
        <taxon>Bacteria</taxon>
        <taxon>Bacillati</taxon>
        <taxon>Actinomycetota</taxon>
        <taxon>Coriobacteriia</taxon>
        <taxon>Coriobacteriales</taxon>
        <taxon>Atopobiaceae</taxon>
        <taxon>Lancefieldella</taxon>
    </lineage>
</organism>
<dbReference type="GeneID" id="84904165"/>
<dbReference type="GO" id="GO:0008360">
    <property type="term" value="P:regulation of cell shape"/>
    <property type="evidence" value="ECO:0007669"/>
    <property type="project" value="UniProtKB-KW"/>
</dbReference>
<evidence type="ECO:0000256" key="18">
    <source>
        <dbReference type="SAM" id="Phobius"/>
    </source>
</evidence>
<feature type="transmembrane region" description="Helical" evidence="18">
    <location>
        <begin position="298"/>
        <end position="317"/>
    </location>
</feature>
<dbReference type="EMBL" id="ACFE01000001">
    <property type="protein sequence ID" value="EEE17909.1"/>
    <property type="molecule type" value="Genomic_DNA"/>
</dbReference>
<evidence type="ECO:0000256" key="9">
    <source>
        <dbReference type="ARBA" id="ARBA00032370"/>
    </source>
</evidence>
<comment type="caution">
    <text evidence="19">The sequence shown here is derived from an EMBL/GenBank/DDBJ whole genome shotgun (WGS) entry which is preliminary data.</text>
</comment>
<comment type="similarity">
    <text evidence="11">Belongs to the SEDS family. FtsW subfamily.</text>
</comment>
<keyword evidence="19" id="KW-0132">Cell division</keyword>
<sequence length="490" mass="53242">MVRTRRSQSQSAKQERTLFGVPERFMKPRIVLLVVVTLLVLFGLLMIYSASSVTAMTNPDMGNNPFYFVTKQGIIALVGTVLAVGLAVLDYRKLCRAWPVLFGGTVAILALVLMPFAGTDALGATRWIAIGGFTIQPSEFAKISIIMMVAFLIQQYLVDGVIDRRRFIMTCVAVVVLPLGLILRQPDKGTTLIIVTSIIVMAFLAGFDMRLVMMLGAAGAVVLLFLATRDEYSRARFLIGLNPWADYNNTGYQLAQAQYAFGTGGLFGVGIGFSKQKYSYLPMAHNDFIFAVIGEETGYIGILCLFAAFALLAWAGYQIAKYAPDLTGRLIAAGFTSMFIFQALLNVGGVVGVLPLSGKPLPFISYGGSTLLSSLITVGVLMSISRRSALPQTEHDSRRRSWRFADEEGSELPEDFMEAYETPSLTTIGTPRSKPATLGSSFTMVDGGNTGRSPSRSSRERIDLGPSATDRLRGSLESRGTRGKGRDFRG</sequence>
<evidence type="ECO:0000256" key="4">
    <source>
        <dbReference type="ARBA" id="ARBA00022692"/>
    </source>
</evidence>
<dbReference type="EC" id="2.4.99.28" evidence="14"/>
<feature type="transmembrane region" description="Helical" evidence="18">
    <location>
        <begin position="329"/>
        <end position="351"/>
    </location>
</feature>
<evidence type="ECO:0000256" key="15">
    <source>
        <dbReference type="ARBA" id="ARBA00049902"/>
    </source>
</evidence>
<accession>B9CKU9</accession>